<dbReference type="OrthoDB" id="3542212at2759"/>
<dbReference type="PANTHER" id="PTHR42052:SF1">
    <property type="entry name" value="ABM DOMAIN-CONTAINING PROTEIN"/>
    <property type="match status" value="1"/>
</dbReference>
<dbReference type="AlphaFoldDB" id="A0A371DUZ7"/>
<dbReference type="Proteomes" id="UP000256964">
    <property type="component" value="Unassembled WGS sequence"/>
</dbReference>
<evidence type="ECO:0008006" key="3">
    <source>
        <dbReference type="Google" id="ProtNLM"/>
    </source>
</evidence>
<name>A0A371DUZ7_9APHY</name>
<protein>
    <recommendedName>
        <fullName evidence="3">ABM domain-containing protein</fullName>
    </recommendedName>
</protein>
<evidence type="ECO:0000313" key="2">
    <source>
        <dbReference type="Proteomes" id="UP000256964"/>
    </source>
</evidence>
<accession>A0A371DUZ7</accession>
<reference evidence="1 2" key="1">
    <citation type="journal article" date="2018" name="Biotechnol. Biofuels">
        <title>Integrative visual omics of the white-rot fungus Polyporus brumalis exposes the biotechnological potential of its oxidative enzymes for delignifying raw plant biomass.</title>
        <authorList>
            <person name="Miyauchi S."/>
            <person name="Rancon A."/>
            <person name="Drula E."/>
            <person name="Hage H."/>
            <person name="Chaduli D."/>
            <person name="Favel A."/>
            <person name="Grisel S."/>
            <person name="Henrissat B."/>
            <person name="Herpoel-Gimbert I."/>
            <person name="Ruiz-Duenas F.J."/>
            <person name="Chevret D."/>
            <person name="Hainaut M."/>
            <person name="Lin J."/>
            <person name="Wang M."/>
            <person name="Pangilinan J."/>
            <person name="Lipzen A."/>
            <person name="Lesage-Meessen L."/>
            <person name="Navarro D."/>
            <person name="Riley R."/>
            <person name="Grigoriev I.V."/>
            <person name="Zhou S."/>
            <person name="Raouche S."/>
            <person name="Rosso M.N."/>
        </authorList>
    </citation>
    <scope>NUCLEOTIDE SEQUENCE [LARGE SCALE GENOMIC DNA]</scope>
    <source>
        <strain evidence="1 2">BRFM 1820</strain>
    </source>
</reference>
<dbReference type="Gene3D" id="3.30.70.100">
    <property type="match status" value="1"/>
</dbReference>
<gene>
    <name evidence="1" type="ORF">OH76DRAFT_1395442</name>
</gene>
<organism evidence="1 2">
    <name type="scientific">Lentinus brumalis</name>
    <dbReference type="NCBI Taxonomy" id="2498619"/>
    <lineage>
        <taxon>Eukaryota</taxon>
        <taxon>Fungi</taxon>
        <taxon>Dikarya</taxon>
        <taxon>Basidiomycota</taxon>
        <taxon>Agaricomycotina</taxon>
        <taxon>Agaricomycetes</taxon>
        <taxon>Polyporales</taxon>
        <taxon>Polyporaceae</taxon>
        <taxon>Lentinus</taxon>
    </lineage>
</organism>
<keyword evidence="2" id="KW-1185">Reference proteome</keyword>
<sequence>MTVTEFATLRLASSHTWESPDVQAFFQTLAIQQAEWSGYPLRFFEDTSDTRIIYLITGWTSVPAHYEWIASEQNQVLLEKAKGLIEVIALEHAALDSEVADGQYVVWKQWEAQEGESYESKGIGRVVEEGSGMVNSLESYVDEAAAVGASEGGKLMRRLLLP</sequence>
<evidence type="ECO:0000313" key="1">
    <source>
        <dbReference type="EMBL" id="RDX56334.1"/>
    </source>
</evidence>
<dbReference type="PANTHER" id="PTHR42052">
    <property type="entry name" value="ABM DOMAIN-CONTAINING PROTEIN"/>
    <property type="match status" value="1"/>
</dbReference>
<dbReference type="EMBL" id="KZ857380">
    <property type="protein sequence ID" value="RDX56334.1"/>
    <property type="molecule type" value="Genomic_DNA"/>
</dbReference>
<proteinExistence type="predicted"/>